<dbReference type="InterPro" id="IPR001478">
    <property type="entry name" value="PDZ"/>
</dbReference>
<accession>A0A8J6XNE9</accession>
<dbReference type="GO" id="GO:0006508">
    <property type="term" value="P:proteolysis"/>
    <property type="evidence" value="ECO:0007669"/>
    <property type="project" value="UniProtKB-KW"/>
</dbReference>
<keyword evidence="4" id="KW-0472">Membrane</keyword>
<evidence type="ECO:0000256" key="4">
    <source>
        <dbReference type="SAM" id="Phobius"/>
    </source>
</evidence>
<feature type="transmembrane region" description="Helical" evidence="4">
    <location>
        <begin position="26"/>
        <end position="46"/>
    </location>
</feature>
<evidence type="ECO:0000313" key="6">
    <source>
        <dbReference type="EMBL" id="MBD2775135.1"/>
    </source>
</evidence>
<protein>
    <submittedName>
        <fullName evidence="6">Trypsin-like peptidase domain-containing protein</fullName>
    </submittedName>
</protein>
<dbReference type="PANTHER" id="PTHR22939:SF129">
    <property type="entry name" value="SERINE PROTEASE HTRA2, MITOCHONDRIAL"/>
    <property type="match status" value="1"/>
</dbReference>
<dbReference type="SUPFAM" id="SSF50494">
    <property type="entry name" value="Trypsin-like serine proteases"/>
    <property type="match status" value="1"/>
</dbReference>
<comment type="similarity">
    <text evidence="1">Belongs to the peptidase S1C family.</text>
</comment>
<organism evidence="6 7">
    <name type="scientific">Iningainema tapete BLCC-T55</name>
    <dbReference type="NCBI Taxonomy" id="2748662"/>
    <lineage>
        <taxon>Bacteria</taxon>
        <taxon>Bacillati</taxon>
        <taxon>Cyanobacteriota</taxon>
        <taxon>Cyanophyceae</taxon>
        <taxon>Nostocales</taxon>
        <taxon>Scytonemataceae</taxon>
        <taxon>Iningainema tapete</taxon>
    </lineage>
</organism>
<comment type="caution">
    <text evidence="6">The sequence shown here is derived from an EMBL/GenBank/DDBJ whole genome shotgun (WGS) entry which is preliminary data.</text>
</comment>
<keyword evidence="4" id="KW-1133">Transmembrane helix</keyword>
<dbReference type="InterPro" id="IPR036034">
    <property type="entry name" value="PDZ_sf"/>
</dbReference>
<dbReference type="PROSITE" id="PS50106">
    <property type="entry name" value="PDZ"/>
    <property type="match status" value="1"/>
</dbReference>
<dbReference type="Pfam" id="PF13180">
    <property type="entry name" value="PDZ_2"/>
    <property type="match status" value="1"/>
</dbReference>
<feature type="domain" description="PDZ" evidence="5">
    <location>
        <begin position="304"/>
        <end position="355"/>
    </location>
</feature>
<dbReference type="Proteomes" id="UP000629098">
    <property type="component" value="Unassembled WGS sequence"/>
</dbReference>
<dbReference type="Pfam" id="PF13365">
    <property type="entry name" value="Trypsin_2"/>
    <property type="match status" value="1"/>
</dbReference>
<keyword evidence="3" id="KW-0378">Hydrolase</keyword>
<keyword evidence="7" id="KW-1185">Reference proteome</keyword>
<reference evidence="6" key="1">
    <citation type="submission" date="2020-09" db="EMBL/GenBank/DDBJ databases">
        <title>Iningainema tapete sp. nov. (Scytonemataceae, Cyanobacteria) from greenhouses in central Florida (USA) produces two types of nodularin with biosynthetic potential for microcystin-LR and anabaenopeptins.</title>
        <authorList>
            <person name="Berthold D.E."/>
            <person name="Lefler F.W."/>
            <person name="Huang I.-S."/>
            <person name="Abdulla H."/>
            <person name="Zimba P.V."/>
            <person name="Laughinghouse H.D. IV."/>
        </authorList>
    </citation>
    <scope>NUCLEOTIDE SEQUENCE</scope>
    <source>
        <strain evidence="6">BLCCT55</strain>
    </source>
</reference>
<evidence type="ECO:0000256" key="1">
    <source>
        <dbReference type="ARBA" id="ARBA00010541"/>
    </source>
</evidence>
<evidence type="ECO:0000256" key="3">
    <source>
        <dbReference type="ARBA" id="ARBA00022801"/>
    </source>
</evidence>
<keyword evidence="2" id="KW-0645">Protease</keyword>
<dbReference type="InterPro" id="IPR009003">
    <property type="entry name" value="Peptidase_S1_PA"/>
</dbReference>
<evidence type="ECO:0000256" key="2">
    <source>
        <dbReference type="ARBA" id="ARBA00022670"/>
    </source>
</evidence>
<evidence type="ECO:0000259" key="5">
    <source>
        <dbReference type="PROSITE" id="PS50106"/>
    </source>
</evidence>
<dbReference type="InterPro" id="IPR001940">
    <property type="entry name" value="Peptidase_S1C"/>
</dbReference>
<dbReference type="PANTHER" id="PTHR22939">
    <property type="entry name" value="SERINE PROTEASE FAMILY S1C HTRA-RELATED"/>
    <property type="match status" value="1"/>
</dbReference>
<dbReference type="RefSeq" id="WP_190833135.1">
    <property type="nucleotide sequence ID" value="NZ_CAWPPI010000075.1"/>
</dbReference>
<dbReference type="EMBL" id="JACXAE010000075">
    <property type="protein sequence ID" value="MBD2775135.1"/>
    <property type="molecule type" value="Genomic_DNA"/>
</dbReference>
<gene>
    <name evidence="6" type="ORF">ICL16_24480</name>
</gene>
<dbReference type="SMART" id="SM00228">
    <property type="entry name" value="PDZ"/>
    <property type="match status" value="1"/>
</dbReference>
<dbReference type="InterPro" id="IPR048172">
    <property type="entry name" value="HhoA_HhoB_HtrA-like"/>
</dbReference>
<name>A0A8J6XNE9_9CYAN</name>
<dbReference type="Gene3D" id="2.40.10.120">
    <property type="match status" value="1"/>
</dbReference>
<keyword evidence="4" id="KW-0812">Transmembrane</keyword>
<dbReference type="SUPFAM" id="SSF50156">
    <property type="entry name" value="PDZ domain-like"/>
    <property type="match status" value="1"/>
</dbReference>
<dbReference type="Gene3D" id="2.30.42.10">
    <property type="match status" value="1"/>
</dbReference>
<proteinExistence type="inferred from homology"/>
<dbReference type="GO" id="GO:0004252">
    <property type="term" value="F:serine-type endopeptidase activity"/>
    <property type="evidence" value="ECO:0007669"/>
    <property type="project" value="InterPro"/>
</dbReference>
<dbReference type="NCBIfam" id="NF041521">
    <property type="entry name" value="HhoA_HhoB_HtrA"/>
    <property type="match status" value="1"/>
</dbReference>
<sequence>MYAKNNSCFYLQQKTQEIRAIVGKRWLQKLSTCMLVMFVSVTYALFSGSTTASALPSPLLAQVDLESNFVTEAVDKTESAVVQVTVSRTIGGDVPDFIRPFFGGIQSVPPTAPVVQGLGSGFVIDSAGHILTNAHVVDDADTVAVSFQDGRILQGQVLGKDPVTDVAVIQVQAENLPTVALGDSDKVRQGQWAIAIGNPLGLQETVTVGVISGTERSSATIGIPDKRVGFIQTDAAINPGNSGGPLLNAKGEVIGINTAIIRGTQGLGFAIPINTARAIAQQLISTGKVDHPYIGVQMLALNPQIQQQINNTPNSGIRVEEDQGILVVQVGKNSPAAKAGLRTGDVIQAINNQPVTKPSTVQQLLDKAGIGGKLEMEVLRKGRTVTLTLEPEQLPTIQTR</sequence>
<evidence type="ECO:0000313" key="7">
    <source>
        <dbReference type="Proteomes" id="UP000629098"/>
    </source>
</evidence>
<dbReference type="PRINTS" id="PR00834">
    <property type="entry name" value="PROTEASES2C"/>
</dbReference>
<dbReference type="AlphaFoldDB" id="A0A8J6XNE9"/>